<evidence type="ECO:0000256" key="5">
    <source>
        <dbReference type="PIRNR" id="PIRNR037097"/>
    </source>
</evidence>
<gene>
    <name evidence="8" type="ORF">GH714_000011</name>
</gene>
<dbReference type="GO" id="GO:0012505">
    <property type="term" value="C:endomembrane system"/>
    <property type="evidence" value="ECO:0007669"/>
    <property type="project" value="UniProtKB-SubCell"/>
</dbReference>
<feature type="region of interest" description="Disordered" evidence="6">
    <location>
        <begin position="765"/>
        <end position="831"/>
    </location>
</feature>
<accession>A0A6A6M682</accession>
<comment type="caution">
    <text evidence="8">The sequence shown here is derived from an EMBL/GenBank/DDBJ whole genome shotgun (WGS) entry which is preliminary data.</text>
</comment>
<evidence type="ECO:0000256" key="3">
    <source>
        <dbReference type="ARBA" id="ARBA00022927"/>
    </source>
</evidence>
<comment type="subunit">
    <text evidence="5">Adaptor protein complex 4 (AP-4) is a heterotetramer composed of two large adaptins, a medium adaptin and a small adaptin.</text>
</comment>
<feature type="compositionally biased region" description="Low complexity" evidence="6">
    <location>
        <begin position="709"/>
        <end position="723"/>
    </location>
</feature>
<feature type="compositionally biased region" description="Polar residues" evidence="6">
    <location>
        <begin position="790"/>
        <end position="800"/>
    </location>
</feature>
<dbReference type="PANTHER" id="PTHR22780">
    <property type="entry name" value="ADAPTIN, ALPHA/GAMMA/EPSILON"/>
    <property type="match status" value="1"/>
</dbReference>
<sequence>MEQLKTIGRELAMGSQGGFGQSKEFLDLVKSIGEARSKAEEDRIVLSEIETLKRRIVEPDIPRRKMKEYIIRLVYVEMLGHDASFGYIHAVKMTHNDNLLLKRTGYLAVTLFLNEDHDLIILIVNTIQKDLKSDNYLIVCAALNVVCKLINEETIPAVLPQVVELLGHSKEAVRKKAIMALHRFYQKSPSSVSHLVSNFRKRLCDNDPGVMGATLCPLFDLITIDVNSYKDLVVSFVSILKQIAERRLPKSYDYHQMPAPFIQIKLLKILALLGSGDKQASEHMYTVVGDIFRKCDSSSNIGNAVLYECISCVSAIYPNAKLLEAAADVIARFLKSDSHNLKYMGIDALGRLIKLSPEVAEQHQLAVIDCLEDPDDTLKRKTFELLYKMTKSSNVEVIVDRMIDYMININDNHYKTEIASRCVELAEQFAPSNHWFIQTMNRVFEHAGDLVKSKVAHNLMRLIAEGFGEEDDTADSQLRSSAVESYLRIIGEPKLPSLFLQVICWVLGEYGTADGKFSASYVTGKLCDVADAYSNDEIVKSYAVTALMKLFVFEIAAGRKVDILPECQSLIEELSASHSTDLQQRVYELQAIIGLDAHAVECILPSDASCEDIEIDKNLSFLNDYVQQSLEKGAQPYIPESERSGMLDISNFQAKISMKLQLMVLVPEPSYHREVQQAATVPSSSDTGSSEVKLRLDGVQKKWGRPTYSSSAASTSNSSSQNTVYEVTPVDGSSNVNSKAREASYDLKKTQVEISPEKQKLAASLFGGTSKSERRASSTGHKVPKGSSHVLKSTAGSTTDVLVEKTTPVQPPPDLLDLGEPTIKDGPSSVDPFKQLEELLDPTQLGSSANPGIVGSTSAPDIMQLYSDKPASGQSGGFMYPSSSNRSDDNLVSGLANATTDSAHNITAAAHPSQFSKGPNLKDSLEKDALVRQMGVTPSSQNPNLFKDLLG</sequence>
<evidence type="ECO:0000256" key="4">
    <source>
        <dbReference type="ARBA" id="ARBA00023136"/>
    </source>
</evidence>
<comment type="subcellular location">
    <subcellularLocation>
        <location evidence="1">Endomembrane system</location>
    </subcellularLocation>
</comment>
<keyword evidence="2 5" id="KW-0813">Transport</keyword>
<dbReference type="InterPro" id="IPR011989">
    <property type="entry name" value="ARM-like"/>
</dbReference>
<organism evidence="8 9">
    <name type="scientific">Hevea brasiliensis</name>
    <name type="common">Para rubber tree</name>
    <name type="synonym">Siphonia brasiliensis</name>
    <dbReference type="NCBI Taxonomy" id="3981"/>
    <lineage>
        <taxon>Eukaryota</taxon>
        <taxon>Viridiplantae</taxon>
        <taxon>Streptophyta</taxon>
        <taxon>Embryophyta</taxon>
        <taxon>Tracheophyta</taxon>
        <taxon>Spermatophyta</taxon>
        <taxon>Magnoliopsida</taxon>
        <taxon>eudicotyledons</taxon>
        <taxon>Gunneridae</taxon>
        <taxon>Pentapetalae</taxon>
        <taxon>rosids</taxon>
        <taxon>fabids</taxon>
        <taxon>Malpighiales</taxon>
        <taxon>Euphorbiaceae</taxon>
        <taxon>Crotonoideae</taxon>
        <taxon>Micrandreae</taxon>
        <taxon>Hevea</taxon>
    </lineage>
</organism>
<protein>
    <recommendedName>
        <fullName evidence="5">AP-4 complex subunit epsilon</fullName>
    </recommendedName>
</protein>
<evidence type="ECO:0000259" key="7">
    <source>
        <dbReference type="Pfam" id="PF01602"/>
    </source>
</evidence>
<evidence type="ECO:0000313" key="9">
    <source>
        <dbReference type="Proteomes" id="UP000467840"/>
    </source>
</evidence>
<dbReference type="AlphaFoldDB" id="A0A6A6M682"/>
<dbReference type="PIRSF" id="PIRSF037097">
    <property type="entry name" value="AP4_complex_epsilon"/>
    <property type="match status" value="1"/>
</dbReference>
<dbReference type="InterPro" id="IPR050840">
    <property type="entry name" value="Adaptor_Complx_Large_Subunit"/>
</dbReference>
<dbReference type="InterPro" id="IPR002553">
    <property type="entry name" value="Clathrin/coatomer_adapt-like_N"/>
</dbReference>
<evidence type="ECO:0000313" key="8">
    <source>
        <dbReference type="EMBL" id="KAF2308347.1"/>
    </source>
</evidence>
<evidence type="ECO:0000256" key="2">
    <source>
        <dbReference type="ARBA" id="ARBA00022448"/>
    </source>
</evidence>
<keyword evidence="5" id="KW-0333">Golgi apparatus</keyword>
<dbReference type="Proteomes" id="UP000467840">
    <property type="component" value="Chromosome 17"/>
</dbReference>
<comment type="function">
    <text evidence="5">Subunit of novel type of clathrin- or non-clathrin-associated protein coat involved in targeting proteins from the trans-Golgi network (TGN) to the endosomal-lysosomal system.</text>
</comment>
<evidence type="ECO:0000256" key="1">
    <source>
        <dbReference type="ARBA" id="ARBA00004308"/>
    </source>
</evidence>
<dbReference type="InterPro" id="IPR017109">
    <property type="entry name" value="AP4_complex_esu"/>
</dbReference>
<dbReference type="Gene3D" id="1.25.10.10">
    <property type="entry name" value="Leucine-rich Repeat Variant"/>
    <property type="match status" value="1"/>
</dbReference>
<dbReference type="InterPro" id="IPR016024">
    <property type="entry name" value="ARM-type_fold"/>
</dbReference>
<dbReference type="SUPFAM" id="SSF48371">
    <property type="entry name" value="ARM repeat"/>
    <property type="match status" value="1"/>
</dbReference>
<dbReference type="Pfam" id="PF01602">
    <property type="entry name" value="Adaptin_N"/>
    <property type="match status" value="1"/>
</dbReference>
<feature type="region of interest" description="Disordered" evidence="6">
    <location>
        <begin position="704"/>
        <end position="738"/>
    </location>
</feature>
<reference evidence="8 9" key="1">
    <citation type="journal article" date="2020" name="Mol. Plant">
        <title>The Chromosome-Based Rubber Tree Genome Provides New Insights into Spurge Genome Evolution and Rubber Biosynthesis.</title>
        <authorList>
            <person name="Liu J."/>
            <person name="Shi C."/>
            <person name="Shi C.C."/>
            <person name="Li W."/>
            <person name="Zhang Q.J."/>
            <person name="Zhang Y."/>
            <person name="Li K."/>
            <person name="Lu H.F."/>
            <person name="Shi C."/>
            <person name="Zhu S.T."/>
            <person name="Xiao Z.Y."/>
            <person name="Nan H."/>
            <person name="Yue Y."/>
            <person name="Zhu X.G."/>
            <person name="Wu Y."/>
            <person name="Hong X.N."/>
            <person name="Fan G.Y."/>
            <person name="Tong Y."/>
            <person name="Zhang D."/>
            <person name="Mao C.L."/>
            <person name="Liu Y.L."/>
            <person name="Hao S.J."/>
            <person name="Liu W.Q."/>
            <person name="Lv M.Q."/>
            <person name="Zhang H.B."/>
            <person name="Liu Y."/>
            <person name="Hu-Tang G.R."/>
            <person name="Wang J.P."/>
            <person name="Wang J.H."/>
            <person name="Sun Y.H."/>
            <person name="Ni S.B."/>
            <person name="Chen W.B."/>
            <person name="Zhang X.C."/>
            <person name="Jiao Y.N."/>
            <person name="Eichler E.E."/>
            <person name="Li G.H."/>
            <person name="Liu X."/>
            <person name="Gao L.Z."/>
        </authorList>
    </citation>
    <scope>NUCLEOTIDE SEQUENCE [LARGE SCALE GENOMIC DNA]</scope>
    <source>
        <strain evidence="9">cv. GT1</strain>
        <tissue evidence="8">Leaf</tissue>
    </source>
</reference>
<dbReference type="GO" id="GO:0030124">
    <property type="term" value="C:AP-4 adaptor complex"/>
    <property type="evidence" value="ECO:0007669"/>
    <property type="project" value="UniProtKB-UniRule"/>
</dbReference>
<name>A0A6A6M682_HEVBR</name>
<proteinExistence type="inferred from homology"/>
<dbReference type="GO" id="GO:0016192">
    <property type="term" value="P:vesicle-mediated transport"/>
    <property type="evidence" value="ECO:0007669"/>
    <property type="project" value="UniProtKB-UniRule"/>
</dbReference>
<feature type="domain" description="Clathrin/coatomer adaptor adaptin-like N-terminal" evidence="7">
    <location>
        <begin position="58"/>
        <end position="593"/>
    </location>
</feature>
<keyword evidence="4 5" id="KW-0472">Membrane</keyword>
<keyword evidence="9" id="KW-1185">Reference proteome</keyword>
<keyword evidence="3 5" id="KW-0653">Protein transport</keyword>
<dbReference type="GO" id="GO:0006886">
    <property type="term" value="P:intracellular protein transport"/>
    <property type="evidence" value="ECO:0007669"/>
    <property type="project" value="UniProtKB-UniRule"/>
</dbReference>
<dbReference type="EMBL" id="JAAGAX010000007">
    <property type="protein sequence ID" value="KAF2308347.1"/>
    <property type="molecule type" value="Genomic_DNA"/>
</dbReference>
<evidence type="ECO:0000256" key="6">
    <source>
        <dbReference type="SAM" id="MobiDB-lite"/>
    </source>
</evidence>
<comment type="similarity">
    <text evidence="5">Belongs to the adaptor complexes large subunit family.</text>
</comment>